<sequence>MIRAEDGQEEFQFWAARMFPRGGHGMAIACSFIPFVHRGRRKSELSREKCYLDVCKPRGSTAPSQLAGFLRRGIRSKKVSAGRWRCVPGWKQQYRRLGLTLCLGLSRLRWNARGLQCYLQIAEGLVLERIQVCLLRRPHWILPAATAAAHELFSLFLYNRSVDTTTYCQSQQLAASILLQLNPFESSAFSLLPTPMYCIVVVHLGSRSKTGITSSAAAAEVSRLFGVKLNAVCVCCHLVVEY</sequence>
<reference evidence="1" key="1">
    <citation type="submission" date="2024-02" db="EMBL/GenBank/DDBJ databases">
        <authorList>
            <consortium name="ELIXIR-Norway"/>
            <consortium name="Elixir Norway"/>
        </authorList>
    </citation>
    <scope>NUCLEOTIDE SEQUENCE</scope>
</reference>
<keyword evidence="2" id="KW-1185">Reference proteome</keyword>
<dbReference type="EMBL" id="OZ020112">
    <property type="protein sequence ID" value="CAK9265203.1"/>
    <property type="molecule type" value="Genomic_DNA"/>
</dbReference>
<dbReference type="Proteomes" id="UP001497444">
    <property type="component" value="Chromosome 17"/>
</dbReference>
<accession>A0ABP0WEA7</accession>
<organism evidence="1 2">
    <name type="scientific">Sphagnum jensenii</name>
    <dbReference type="NCBI Taxonomy" id="128206"/>
    <lineage>
        <taxon>Eukaryota</taxon>
        <taxon>Viridiplantae</taxon>
        <taxon>Streptophyta</taxon>
        <taxon>Embryophyta</taxon>
        <taxon>Bryophyta</taxon>
        <taxon>Sphagnophytina</taxon>
        <taxon>Sphagnopsida</taxon>
        <taxon>Sphagnales</taxon>
        <taxon>Sphagnaceae</taxon>
        <taxon>Sphagnum</taxon>
    </lineage>
</organism>
<evidence type="ECO:0000313" key="1">
    <source>
        <dbReference type="EMBL" id="CAK9265203.1"/>
    </source>
</evidence>
<protein>
    <submittedName>
        <fullName evidence="1">Uncharacterized protein</fullName>
    </submittedName>
</protein>
<evidence type="ECO:0000313" key="2">
    <source>
        <dbReference type="Proteomes" id="UP001497444"/>
    </source>
</evidence>
<gene>
    <name evidence="1" type="ORF">CSSPJE1EN1_LOCUS10681</name>
</gene>
<proteinExistence type="predicted"/>
<name>A0ABP0WEA7_9BRYO</name>